<name>A0A0J7XUU2_9SPHN</name>
<evidence type="ECO:0000313" key="1">
    <source>
        <dbReference type="EMBL" id="KMS55397.1"/>
    </source>
</evidence>
<dbReference type="SUPFAM" id="SSF46565">
    <property type="entry name" value="Chaperone J-domain"/>
    <property type="match status" value="1"/>
</dbReference>
<dbReference type="Gene3D" id="1.10.287.110">
    <property type="entry name" value="DnaJ domain"/>
    <property type="match status" value="1"/>
</dbReference>
<keyword evidence="2" id="KW-1185">Reference proteome</keyword>
<protein>
    <submittedName>
        <fullName evidence="1">Molecular chaperone DnaJ</fullName>
    </submittedName>
</protein>
<reference evidence="1 2" key="1">
    <citation type="journal article" date="2015" name="G3 (Bethesda)">
        <title>Insights into Ongoing Evolution of the Hexachlorocyclohexane Catabolic Pathway from Comparative Genomics of Ten Sphingomonadaceae Strains.</title>
        <authorList>
            <person name="Pearce S.L."/>
            <person name="Oakeshott J.G."/>
            <person name="Pandey G."/>
        </authorList>
    </citation>
    <scope>NUCLEOTIDE SEQUENCE [LARGE SCALE GENOMIC DNA]</scope>
    <source>
        <strain evidence="1 2">LL02</strain>
    </source>
</reference>
<dbReference type="PATRIC" id="fig|1114963.3.peg.2917"/>
<comment type="caution">
    <text evidence="1">The sequence shown here is derived from an EMBL/GenBank/DDBJ whole genome shotgun (WGS) entry which is preliminary data.</text>
</comment>
<accession>A0A0J7XUU2</accession>
<evidence type="ECO:0000313" key="2">
    <source>
        <dbReference type="Proteomes" id="UP000052268"/>
    </source>
</evidence>
<proteinExistence type="predicted"/>
<dbReference type="EMBL" id="JACU01000005">
    <property type="protein sequence ID" value="KMS55397.1"/>
    <property type="molecule type" value="Genomic_DNA"/>
</dbReference>
<organism evidence="1 2">
    <name type="scientific">Novosphingobium barchaimii LL02</name>
    <dbReference type="NCBI Taxonomy" id="1114963"/>
    <lineage>
        <taxon>Bacteria</taxon>
        <taxon>Pseudomonadati</taxon>
        <taxon>Pseudomonadota</taxon>
        <taxon>Alphaproteobacteria</taxon>
        <taxon>Sphingomonadales</taxon>
        <taxon>Sphingomonadaceae</taxon>
        <taxon>Novosphingobium</taxon>
    </lineage>
</organism>
<dbReference type="Proteomes" id="UP000052268">
    <property type="component" value="Unassembled WGS sequence"/>
</dbReference>
<sequence length="96" mass="10627">MIKLIWLIALGCIVWRMIKGRWPWQGKIAGKTAPSFEAAQARALLGVAANADRREIVEAHRRRITAVHPDRGGSNEQVHEANAARDVLLAQLPVDV</sequence>
<dbReference type="RefSeq" id="WP_059152037.1">
    <property type="nucleotide sequence ID" value="NZ_KQ130454.1"/>
</dbReference>
<dbReference type="OrthoDB" id="9811070at2"/>
<dbReference type="AlphaFoldDB" id="A0A0J7XUU2"/>
<gene>
    <name evidence="1" type="ORF">V474_20390</name>
</gene>
<dbReference type="InterPro" id="IPR036869">
    <property type="entry name" value="J_dom_sf"/>
</dbReference>
<dbReference type="InterPro" id="IPR001623">
    <property type="entry name" value="DnaJ_domain"/>
</dbReference>
<dbReference type="CDD" id="cd06257">
    <property type="entry name" value="DnaJ"/>
    <property type="match status" value="1"/>
</dbReference>